<feature type="chain" id="PRO_5044603334" evidence="1">
    <location>
        <begin position="27"/>
        <end position="126"/>
    </location>
</feature>
<dbReference type="EMBL" id="JACHXH010000048">
    <property type="protein sequence ID" value="MBB3139089.1"/>
    <property type="molecule type" value="Genomic_DNA"/>
</dbReference>
<dbReference type="Proteomes" id="UP000518315">
    <property type="component" value="Unassembled WGS sequence"/>
</dbReference>
<dbReference type="OrthoDB" id="6691870at2"/>
<sequence length="126" mass="13718">MLNRNLKRSLILGLFAVVSLSKPASANDCTPADASLAGHYYLQGVTEVGSELLLRSDGSFEYALAYGNMDQAANGCWSRSEEGVVLISSSSFFKSQPFTRLDLKLNKDHGLIYKMGDSVEGTYVIQ</sequence>
<evidence type="ECO:0000256" key="1">
    <source>
        <dbReference type="SAM" id="SignalP"/>
    </source>
</evidence>
<reference evidence="2 5" key="2">
    <citation type="submission" date="2020-08" db="EMBL/GenBank/DDBJ databases">
        <title>Genomic Encyclopedia of Type Strains, Phase III (KMG-III): the genomes of soil and plant-associated and newly described type strains.</title>
        <authorList>
            <person name="Whitman W."/>
        </authorList>
    </citation>
    <scope>NUCLEOTIDE SEQUENCE [LARGE SCALE GENOMIC DNA]</scope>
    <source>
        <strain evidence="2 5">CECT 4113</strain>
    </source>
</reference>
<name>A0A427M5C9_9HYPH</name>
<protein>
    <submittedName>
        <fullName evidence="3">Uncharacterized protein</fullName>
    </submittedName>
</protein>
<dbReference type="AlphaFoldDB" id="A0A427M5C9"/>
<dbReference type="EMBL" id="RJJT01000047">
    <property type="protein sequence ID" value="RSB59266.1"/>
    <property type="molecule type" value="Genomic_DNA"/>
</dbReference>
<reference evidence="3 4" key="1">
    <citation type="submission" date="2018-11" db="EMBL/GenBank/DDBJ databases">
        <authorList>
            <person name="Huo Y."/>
        </authorList>
    </citation>
    <scope>NUCLEOTIDE SEQUENCE [LARGE SCALE GENOMIC DNA]</scope>
    <source>
        <strain evidence="3 4">DSM 30132</strain>
    </source>
</reference>
<evidence type="ECO:0000313" key="3">
    <source>
        <dbReference type="EMBL" id="RSB59266.1"/>
    </source>
</evidence>
<gene>
    <name evidence="3" type="ORF">EFD55_32750</name>
    <name evidence="2" type="ORF">FHS26_006870</name>
</gene>
<evidence type="ECO:0000313" key="4">
    <source>
        <dbReference type="Proteomes" id="UP000277279"/>
    </source>
</evidence>
<evidence type="ECO:0000313" key="2">
    <source>
        <dbReference type="EMBL" id="MBB3139089.1"/>
    </source>
</evidence>
<accession>A0A427M5C9</accession>
<comment type="caution">
    <text evidence="3">The sequence shown here is derived from an EMBL/GenBank/DDBJ whole genome shotgun (WGS) entry which is preliminary data.</text>
</comment>
<organism evidence="3 4">
    <name type="scientific">Rhizobium pisi</name>
    <dbReference type="NCBI Taxonomy" id="574561"/>
    <lineage>
        <taxon>Bacteria</taxon>
        <taxon>Pseudomonadati</taxon>
        <taxon>Pseudomonadota</taxon>
        <taxon>Alphaproteobacteria</taxon>
        <taxon>Hyphomicrobiales</taxon>
        <taxon>Rhizobiaceae</taxon>
        <taxon>Rhizobium/Agrobacterium group</taxon>
        <taxon>Rhizobium</taxon>
    </lineage>
</organism>
<evidence type="ECO:0000313" key="5">
    <source>
        <dbReference type="Proteomes" id="UP000518315"/>
    </source>
</evidence>
<dbReference type="RefSeq" id="WP_125851192.1">
    <property type="nucleotide sequence ID" value="NZ_JACHXH010000048.1"/>
</dbReference>
<keyword evidence="1" id="KW-0732">Signal</keyword>
<dbReference type="Proteomes" id="UP000277279">
    <property type="component" value="Unassembled WGS sequence"/>
</dbReference>
<proteinExistence type="predicted"/>
<feature type="signal peptide" evidence="1">
    <location>
        <begin position="1"/>
        <end position="26"/>
    </location>
</feature>
<keyword evidence="5" id="KW-1185">Reference proteome</keyword>